<feature type="transmembrane region" description="Helical" evidence="1">
    <location>
        <begin position="130"/>
        <end position="152"/>
    </location>
</feature>
<keyword evidence="1" id="KW-0812">Transmembrane</keyword>
<proteinExistence type="predicted"/>
<evidence type="ECO:0000256" key="1">
    <source>
        <dbReference type="SAM" id="Phobius"/>
    </source>
</evidence>
<dbReference type="OrthoDB" id="6900505at2"/>
<name>A0A178LM71_9PSED</name>
<organism evidence="2 3">
    <name type="scientific">Pseudomonas oryzihabitans</name>
    <dbReference type="NCBI Taxonomy" id="47885"/>
    <lineage>
        <taxon>Bacteria</taxon>
        <taxon>Pseudomonadati</taxon>
        <taxon>Pseudomonadota</taxon>
        <taxon>Gammaproteobacteria</taxon>
        <taxon>Pseudomonadales</taxon>
        <taxon>Pseudomonadaceae</taxon>
        <taxon>Pseudomonas</taxon>
    </lineage>
</organism>
<dbReference type="RefSeq" id="WP_064306986.1">
    <property type="nucleotide sequence ID" value="NZ_LWCR01000003.1"/>
</dbReference>
<comment type="caution">
    <text evidence="2">The sequence shown here is derived from an EMBL/GenBank/DDBJ whole genome shotgun (WGS) entry which is preliminary data.</text>
</comment>
<sequence length="251" mass="27433">MHPIIAGEVRRAEALLEGYLGLPPDSIDLASINLTRFKGVSLELTRTVSSIQDLISADSFSQRQTACVVNLVDKLAVDVQQPRGSRFSHVFYGINRNLNKTKLSFFLQIILPVLASGTGIVYLHDDRTEIADLVSCAAIAIISAMLIGAWIAGRAKNSVYLTAFLIFTVAGAAAAIFTGKTAQYCGLQFLISLVPLVHAMAHGNSISSDRKTNDMSAIEELEKMQDGIYNPYRMGENYLRDVHIKDIIEGE</sequence>
<reference evidence="2 3" key="1">
    <citation type="submission" date="2016-04" db="EMBL/GenBank/DDBJ databases">
        <title>Draft Genome Sequences of Staphylococcus capitis Strain H36, S. capitis Strain H65, S. cohnii Strain H62, S. hominis Strain H69, Mycobacterium iranicum Strain H39, Plantibacter sp. Strain H53, Pseudomonas oryzihabitans Strain H72, and Microbacterium sp. Strain H83, isolated from residential settings.</title>
        <authorList>
            <person name="Lymperopoulou D."/>
            <person name="Adams R.I."/>
            <person name="Lindow S."/>
            <person name="Coil D.A."/>
            <person name="Jospin G."/>
            <person name="Eisen J.A."/>
        </authorList>
    </citation>
    <scope>NUCLEOTIDE SEQUENCE [LARGE SCALE GENOMIC DNA]</scope>
    <source>
        <strain evidence="2 3">H72</strain>
    </source>
</reference>
<feature type="transmembrane region" description="Helical" evidence="1">
    <location>
        <begin position="184"/>
        <end position="201"/>
    </location>
</feature>
<feature type="transmembrane region" description="Helical" evidence="1">
    <location>
        <begin position="105"/>
        <end position="124"/>
    </location>
</feature>
<evidence type="ECO:0000313" key="3">
    <source>
        <dbReference type="Proteomes" id="UP000078356"/>
    </source>
</evidence>
<accession>A0A178LM71</accession>
<evidence type="ECO:0000313" key="2">
    <source>
        <dbReference type="EMBL" id="OAN31775.1"/>
    </source>
</evidence>
<dbReference type="AlphaFoldDB" id="A0A178LM71"/>
<keyword evidence="1" id="KW-0472">Membrane</keyword>
<protein>
    <submittedName>
        <fullName evidence="2">Uncharacterized protein</fullName>
    </submittedName>
</protein>
<dbReference type="Proteomes" id="UP000078356">
    <property type="component" value="Unassembled WGS sequence"/>
</dbReference>
<dbReference type="EMBL" id="LWCR01000003">
    <property type="protein sequence ID" value="OAN31775.1"/>
    <property type="molecule type" value="Genomic_DNA"/>
</dbReference>
<feature type="transmembrane region" description="Helical" evidence="1">
    <location>
        <begin position="159"/>
        <end position="178"/>
    </location>
</feature>
<gene>
    <name evidence="2" type="ORF">A4V15_12005</name>
</gene>
<keyword evidence="1" id="KW-1133">Transmembrane helix</keyword>